<protein>
    <submittedName>
        <fullName evidence="1">Uncharacterized protein</fullName>
    </submittedName>
</protein>
<organism evidence="1">
    <name type="scientific">Rhizophora mucronata</name>
    <name type="common">Asiatic mangrove</name>
    <dbReference type="NCBI Taxonomy" id="61149"/>
    <lineage>
        <taxon>Eukaryota</taxon>
        <taxon>Viridiplantae</taxon>
        <taxon>Streptophyta</taxon>
        <taxon>Embryophyta</taxon>
        <taxon>Tracheophyta</taxon>
        <taxon>Spermatophyta</taxon>
        <taxon>Magnoliopsida</taxon>
        <taxon>eudicotyledons</taxon>
        <taxon>Gunneridae</taxon>
        <taxon>Pentapetalae</taxon>
        <taxon>rosids</taxon>
        <taxon>fabids</taxon>
        <taxon>Malpighiales</taxon>
        <taxon>Rhizophoraceae</taxon>
        <taxon>Rhizophora</taxon>
    </lineage>
</organism>
<accession>A0A2P2NX53</accession>
<name>A0A2P2NX53_RHIMU</name>
<sequence>MATLLLYLPSCSLGFCFFI</sequence>
<dbReference type="AlphaFoldDB" id="A0A2P2NX53"/>
<dbReference type="EMBL" id="GGEC01066550">
    <property type="protein sequence ID" value="MBX47034.1"/>
    <property type="molecule type" value="Transcribed_RNA"/>
</dbReference>
<evidence type="ECO:0000313" key="1">
    <source>
        <dbReference type="EMBL" id="MBX47034.1"/>
    </source>
</evidence>
<reference evidence="1" key="1">
    <citation type="submission" date="2018-02" db="EMBL/GenBank/DDBJ databases">
        <title>Rhizophora mucronata_Transcriptome.</title>
        <authorList>
            <person name="Meera S.P."/>
            <person name="Sreeshan A."/>
            <person name="Augustine A."/>
        </authorList>
    </citation>
    <scope>NUCLEOTIDE SEQUENCE</scope>
    <source>
        <tissue evidence="1">Leaf</tissue>
    </source>
</reference>
<proteinExistence type="predicted"/>